<organism evidence="1 2">
    <name type="scientific">Scale drop disease virus</name>
    <dbReference type="NCBI Taxonomy" id="1697349"/>
    <lineage>
        <taxon>Viruses</taxon>
        <taxon>Varidnaviria</taxon>
        <taxon>Bamfordvirae</taxon>
        <taxon>Nucleocytoviricota</taxon>
        <taxon>Megaviricetes</taxon>
        <taxon>Pimascovirales</taxon>
        <taxon>Pimascovirales incertae sedis</taxon>
        <taxon>Iridoviridae</taxon>
        <taxon>Alphairidovirinae</taxon>
        <taxon>Megalocytivirus</taxon>
        <taxon>Megalocytivirus lates1</taxon>
    </lineage>
</organism>
<sequence>MDQVIASKQKSILVGGVAAGIIVLAFVRMYQTGQTCSWEPVMWYTLSGASIAILAQLIYGYYMTYKKPGSM</sequence>
<dbReference type="EMBL" id="MN562489">
    <property type="protein sequence ID" value="QLI60733.1"/>
    <property type="molecule type" value="Genomic_DNA"/>
</dbReference>
<evidence type="ECO:0000313" key="2">
    <source>
        <dbReference type="Proteomes" id="UP000510602"/>
    </source>
</evidence>
<evidence type="ECO:0000313" key="1">
    <source>
        <dbReference type="EMBL" id="QLI60733.1"/>
    </source>
</evidence>
<dbReference type="Proteomes" id="UP000510602">
    <property type="component" value="Segment"/>
</dbReference>
<proteinExistence type="predicted"/>
<reference evidence="1 2" key="1">
    <citation type="submission" date="2019-10" db="EMBL/GenBank/DDBJ databases">
        <authorList>
            <person name="Kayansamruaj P."/>
        </authorList>
    </citation>
    <scope>NUCLEOTIDE SEQUENCE [LARGE SCALE GENOMIC DNA]</scope>
    <source>
        <strain evidence="1">SDDV_Thai_2019</strain>
    </source>
</reference>
<protein>
    <submittedName>
        <fullName evidence="1">Uncharacterized protein</fullName>
    </submittedName>
</protein>
<accession>A0A7D5YKL8</accession>
<name>A0A7D5YKL8_9VIRU</name>